<protein>
    <recommendedName>
        <fullName evidence="9">Nuclear receptor domain-containing protein</fullName>
    </recommendedName>
</protein>
<dbReference type="GO" id="GO:0008270">
    <property type="term" value="F:zinc ion binding"/>
    <property type="evidence" value="ECO:0007669"/>
    <property type="project" value="UniProtKB-KW"/>
</dbReference>
<dbReference type="GO" id="GO:0000122">
    <property type="term" value="P:negative regulation of transcription by RNA polymerase II"/>
    <property type="evidence" value="ECO:0007669"/>
    <property type="project" value="TreeGrafter"/>
</dbReference>
<dbReference type="PANTHER" id="PTHR24082:SF283">
    <property type="entry name" value="NUCLEAR HORMONE RECEPTOR HR96"/>
    <property type="match status" value="1"/>
</dbReference>
<dbReference type="PROSITE" id="PS00031">
    <property type="entry name" value="NUCLEAR_REC_DBD_1"/>
    <property type="match status" value="1"/>
</dbReference>
<dbReference type="EMBL" id="CAJOBD010002074">
    <property type="protein sequence ID" value="CAF3853592.1"/>
    <property type="molecule type" value="Genomic_DNA"/>
</dbReference>
<dbReference type="InterPro" id="IPR050234">
    <property type="entry name" value="Nuclear_hormone_rcpt_NR1"/>
</dbReference>
<gene>
    <name evidence="11" type="ORF">JBS370_LOCUS18385</name>
    <name evidence="10" type="ORF">ZHD862_LOCUS8721</name>
</gene>
<dbReference type="EMBL" id="CAJNOT010000286">
    <property type="protein sequence ID" value="CAF0927102.1"/>
    <property type="molecule type" value="Genomic_DNA"/>
</dbReference>
<proteinExistence type="predicted"/>
<dbReference type="AlphaFoldDB" id="A0A814BIH7"/>
<reference evidence="10" key="1">
    <citation type="submission" date="2021-02" db="EMBL/GenBank/DDBJ databases">
        <authorList>
            <person name="Nowell W R."/>
        </authorList>
    </citation>
    <scope>NUCLEOTIDE SEQUENCE</scope>
</reference>
<evidence type="ECO:0000313" key="12">
    <source>
        <dbReference type="Proteomes" id="UP000663864"/>
    </source>
</evidence>
<dbReference type="GO" id="GO:0004879">
    <property type="term" value="F:nuclear receptor activity"/>
    <property type="evidence" value="ECO:0007669"/>
    <property type="project" value="TreeGrafter"/>
</dbReference>
<feature type="domain" description="Nuclear receptor" evidence="9">
    <location>
        <begin position="31"/>
        <end position="107"/>
    </location>
</feature>
<dbReference type="Proteomes" id="UP000663864">
    <property type="component" value="Unassembled WGS sequence"/>
</dbReference>
<dbReference type="PANTHER" id="PTHR24082">
    <property type="entry name" value="NUCLEAR HORMONE RECEPTOR"/>
    <property type="match status" value="1"/>
</dbReference>
<dbReference type="GO" id="GO:0000978">
    <property type="term" value="F:RNA polymerase II cis-regulatory region sequence-specific DNA binding"/>
    <property type="evidence" value="ECO:0007669"/>
    <property type="project" value="TreeGrafter"/>
</dbReference>
<dbReference type="Pfam" id="PF00105">
    <property type="entry name" value="zf-C4"/>
    <property type="match status" value="1"/>
</dbReference>
<dbReference type="InterPro" id="IPR013088">
    <property type="entry name" value="Znf_NHR/GATA"/>
</dbReference>
<name>A0A814BIH7_9BILA</name>
<evidence type="ECO:0000256" key="6">
    <source>
        <dbReference type="ARBA" id="ARBA00023163"/>
    </source>
</evidence>
<evidence type="ECO:0000256" key="7">
    <source>
        <dbReference type="ARBA" id="ARBA00023170"/>
    </source>
</evidence>
<comment type="caution">
    <text evidence="10">The sequence shown here is derived from an EMBL/GenBank/DDBJ whole genome shotgun (WGS) entry which is preliminary data.</text>
</comment>
<sequence length="398" mass="46094">MEETIDKSIIINNAILSSHTSNIIQKLEQFSRQCKICGASALHSNYGVISCSPCKMFFKRNAITGQKHFKCLYSGQCDVNINNRRICSSCRLTKCFQNGMQSDLFRSSLTKKITSKRKQNKMSKSMIESSNILQKIQEQKQLQRLPTLNLLQSDNSTLHTNQWTLLSNLFYNYDESKLLLIGQQLMNENNLEKSIISINLRLSKQFFMTTYETSGDYLNSNGDLRRLSSDNRNAFLRTAAENINCLGTIFSWNRSQVYKCKNFVNTCRDLYGQSSVDMIEHILKYMDSDIAIIKLALSLFTFSNNITIFSSIAMINPINTLEIFHIQNTYSEVIWKYLLYKYGFYESVQRFMTLIQCLLTATDGLYNAQYMEKHENDIELLVENLELELLLDDIEHIN</sequence>
<dbReference type="SUPFAM" id="SSF57716">
    <property type="entry name" value="Glucocorticoid receptor-like (DNA-binding domain)"/>
    <property type="match status" value="1"/>
</dbReference>
<evidence type="ECO:0000313" key="10">
    <source>
        <dbReference type="EMBL" id="CAF0927102.1"/>
    </source>
</evidence>
<keyword evidence="2" id="KW-0863">Zinc-finger</keyword>
<evidence type="ECO:0000256" key="3">
    <source>
        <dbReference type="ARBA" id="ARBA00022833"/>
    </source>
</evidence>
<evidence type="ECO:0000313" key="11">
    <source>
        <dbReference type="EMBL" id="CAF3853592.1"/>
    </source>
</evidence>
<dbReference type="GO" id="GO:0030154">
    <property type="term" value="P:cell differentiation"/>
    <property type="evidence" value="ECO:0007669"/>
    <property type="project" value="TreeGrafter"/>
</dbReference>
<dbReference type="SMART" id="SM00399">
    <property type="entry name" value="ZnF_C4"/>
    <property type="match status" value="1"/>
</dbReference>
<evidence type="ECO:0000256" key="1">
    <source>
        <dbReference type="ARBA" id="ARBA00022723"/>
    </source>
</evidence>
<dbReference type="Gene3D" id="3.30.50.10">
    <property type="entry name" value="Erythroid Transcription Factor GATA-1, subunit A"/>
    <property type="match status" value="1"/>
</dbReference>
<evidence type="ECO:0000256" key="4">
    <source>
        <dbReference type="ARBA" id="ARBA00023015"/>
    </source>
</evidence>
<dbReference type="GO" id="GO:0045944">
    <property type="term" value="P:positive regulation of transcription by RNA polymerase II"/>
    <property type="evidence" value="ECO:0007669"/>
    <property type="project" value="TreeGrafter"/>
</dbReference>
<keyword evidence="4" id="KW-0805">Transcription regulation</keyword>
<organism evidence="10 12">
    <name type="scientific">Rotaria sordida</name>
    <dbReference type="NCBI Taxonomy" id="392033"/>
    <lineage>
        <taxon>Eukaryota</taxon>
        <taxon>Metazoa</taxon>
        <taxon>Spiralia</taxon>
        <taxon>Gnathifera</taxon>
        <taxon>Rotifera</taxon>
        <taxon>Eurotatoria</taxon>
        <taxon>Bdelloidea</taxon>
        <taxon>Philodinida</taxon>
        <taxon>Philodinidae</taxon>
        <taxon>Rotaria</taxon>
    </lineage>
</organism>
<dbReference type="InterPro" id="IPR001628">
    <property type="entry name" value="Znf_hrmn_rcpt"/>
</dbReference>
<accession>A0A814BIH7</accession>
<dbReference type="Proteomes" id="UP000663836">
    <property type="component" value="Unassembled WGS sequence"/>
</dbReference>
<dbReference type="PRINTS" id="PR00047">
    <property type="entry name" value="STROIDFINGER"/>
</dbReference>
<evidence type="ECO:0000259" key="9">
    <source>
        <dbReference type="PROSITE" id="PS51030"/>
    </source>
</evidence>
<keyword evidence="3" id="KW-0862">Zinc</keyword>
<keyword evidence="8" id="KW-0539">Nucleus</keyword>
<evidence type="ECO:0000256" key="8">
    <source>
        <dbReference type="ARBA" id="ARBA00023242"/>
    </source>
</evidence>
<keyword evidence="6" id="KW-0804">Transcription</keyword>
<keyword evidence="7" id="KW-0675">Receptor</keyword>
<keyword evidence="1" id="KW-0479">Metal-binding</keyword>
<keyword evidence="5" id="KW-0238">DNA-binding</keyword>
<dbReference type="PROSITE" id="PS51030">
    <property type="entry name" value="NUCLEAR_REC_DBD_2"/>
    <property type="match status" value="1"/>
</dbReference>
<evidence type="ECO:0000256" key="5">
    <source>
        <dbReference type="ARBA" id="ARBA00023125"/>
    </source>
</evidence>
<evidence type="ECO:0000256" key="2">
    <source>
        <dbReference type="ARBA" id="ARBA00022771"/>
    </source>
</evidence>